<organism evidence="2 4">
    <name type="scientific">Mycolicibacterium obuense</name>
    <dbReference type="NCBI Taxonomy" id="1807"/>
    <lineage>
        <taxon>Bacteria</taxon>
        <taxon>Bacillati</taxon>
        <taxon>Actinomycetota</taxon>
        <taxon>Actinomycetes</taxon>
        <taxon>Mycobacteriales</taxon>
        <taxon>Mycobacteriaceae</taxon>
        <taxon>Mycolicibacterium</taxon>
    </lineage>
</organism>
<protein>
    <submittedName>
        <fullName evidence="3">YHS domain-containing protein</fullName>
    </submittedName>
</protein>
<gene>
    <name evidence="3" type="ORF">EUA04_18830</name>
    <name evidence="2" type="ORF">WN67_03360</name>
</gene>
<dbReference type="EMBL" id="LAUZ02000013">
    <property type="protein sequence ID" value="KKF03422.1"/>
    <property type="molecule type" value="Genomic_DNA"/>
</dbReference>
<dbReference type="OrthoDB" id="9809270at2"/>
<dbReference type="Gene3D" id="1.10.620.20">
    <property type="entry name" value="Ribonucleotide Reductase, subunit A"/>
    <property type="match status" value="1"/>
</dbReference>
<dbReference type="AlphaFoldDB" id="A0A0M2K885"/>
<proteinExistence type="predicted"/>
<dbReference type="InterPro" id="IPR009078">
    <property type="entry name" value="Ferritin-like_SF"/>
</dbReference>
<accession>A0A0M2K885</accession>
<name>A0A0M2K885_9MYCO</name>
<comment type="caution">
    <text evidence="2">The sequence shown here is derived from an EMBL/GenBank/DDBJ whole genome shotgun (WGS) entry which is preliminary data.</text>
</comment>
<evidence type="ECO:0000313" key="3">
    <source>
        <dbReference type="EMBL" id="TDL06738.1"/>
    </source>
</evidence>
<dbReference type="GO" id="GO:0016491">
    <property type="term" value="F:oxidoreductase activity"/>
    <property type="evidence" value="ECO:0007669"/>
    <property type="project" value="InterPro"/>
</dbReference>
<dbReference type="InterPro" id="IPR007029">
    <property type="entry name" value="YHS_dom"/>
</dbReference>
<evidence type="ECO:0000259" key="1">
    <source>
        <dbReference type="Pfam" id="PF04945"/>
    </source>
</evidence>
<dbReference type="Proteomes" id="UP000294952">
    <property type="component" value="Unassembled WGS sequence"/>
</dbReference>
<reference evidence="3 5" key="2">
    <citation type="submission" date="2019-01" db="EMBL/GenBank/DDBJ databases">
        <title>High-quality-draft genome sequences of five non-tuberculosis mycobacteriaceae isolated from a nosocomial environment.</title>
        <authorList>
            <person name="Tiago I."/>
            <person name="Alarico S."/>
            <person name="Pereira S.G."/>
            <person name="Coelho C."/>
            <person name="Maranha A."/>
            <person name="Empadinhas N."/>
        </authorList>
    </citation>
    <scope>NUCLEOTIDE SEQUENCE [LARGE SCALE GENOMIC DNA]</scope>
    <source>
        <strain evidence="3 5">22DIII</strain>
    </source>
</reference>
<reference evidence="2 4" key="1">
    <citation type="submission" date="2015-04" db="EMBL/GenBank/DDBJ databases">
        <title>Genome sequence of Mycobacterium obuense UC1.</title>
        <authorList>
            <person name="Greninger A.L."/>
            <person name="Cunningham G."/>
            <person name="Chiu C.Y."/>
            <person name="Miller S."/>
        </authorList>
    </citation>
    <scope>NUCLEOTIDE SEQUENCE [LARGE SCALE GENOMIC DNA]</scope>
    <source>
        <strain evidence="2 4">UC1</strain>
    </source>
</reference>
<dbReference type="InterPro" id="IPR012348">
    <property type="entry name" value="RNR-like"/>
</dbReference>
<evidence type="ECO:0000313" key="2">
    <source>
        <dbReference type="EMBL" id="KKF03422.1"/>
    </source>
</evidence>
<dbReference type="EMBL" id="SDLP01000005">
    <property type="protein sequence ID" value="TDL06738.1"/>
    <property type="molecule type" value="Genomic_DNA"/>
</dbReference>
<dbReference type="SUPFAM" id="SSF47240">
    <property type="entry name" value="Ferritin-like"/>
    <property type="match status" value="1"/>
</dbReference>
<evidence type="ECO:0000313" key="4">
    <source>
        <dbReference type="Proteomes" id="UP000034150"/>
    </source>
</evidence>
<dbReference type="PATRIC" id="fig|1807.13.peg.1669"/>
<sequence length="92" mass="10015">MSENQNRTSACCCSGAADKIDTSAIDPTARNLLDLGSQNETTCPVMPGTPVNKTVAEAAGLFRDYRGRRYWFCCKGCGPRFDRDPDKYASVA</sequence>
<feature type="domain" description="YHS" evidence="1">
    <location>
        <begin position="57"/>
        <end position="90"/>
    </location>
</feature>
<dbReference type="Pfam" id="PF04945">
    <property type="entry name" value="YHS"/>
    <property type="match status" value="1"/>
</dbReference>
<evidence type="ECO:0000313" key="5">
    <source>
        <dbReference type="Proteomes" id="UP000294952"/>
    </source>
</evidence>
<dbReference type="RefSeq" id="WP_046361652.1">
    <property type="nucleotide sequence ID" value="NZ_CALTXN010000054.1"/>
</dbReference>
<dbReference type="Proteomes" id="UP000034150">
    <property type="component" value="Unassembled WGS sequence"/>
</dbReference>
<keyword evidence="4" id="KW-1185">Reference proteome</keyword>